<feature type="compositionally biased region" description="Basic and acidic residues" evidence="1">
    <location>
        <begin position="564"/>
        <end position="581"/>
    </location>
</feature>
<comment type="caution">
    <text evidence="2">The sequence shown here is derived from an EMBL/GenBank/DDBJ whole genome shotgun (WGS) entry which is preliminary data.</text>
</comment>
<feature type="compositionally biased region" description="Polar residues" evidence="1">
    <location>
        <begin position="670"/>
        <end position="683"/>
    </location>
</feature>
<protein>
    <submittedName>
        <fullName evidence="2">Uncharacterized protein</fullName>
    </submittedName>
</protein>
<proteinExistence type="predicted"/>
<feature type="region of interest" description="Disordered" evidence="1">
    <location>
        <begin position="462"/>
        <end position="655"/>
    </location>
</feature>
<feature type="compositionally biased region" description="Acidic residues" evidence="1">
    <location>
        <begin position="505"/>
        <end position="523"/>
    </location>
</feature>
<accession>A0ABD0J3J5</accession>
<sequence>MAEFLERRRLPDDVVEYLLIPKLPDDLDETDTIGFLEKTCDSYLGKVGPLVIDYVWQKESFSLKPVACGADVPPHLYGRTNFGDNIDDEWFIVYLLYELSKQFPDLVIKVTDNDEEFLLIEAADHLPKWLNPETAENRVYISNGVLHVIPMPESPSDVNSFPLFTPSVEEAVGLVRNNNLNTQASQAIQDALRKRIDSFPAKIQENSHFANVYVPVNVAAILAERPSLISAAVQAFYYRDPVELKVCRTMNHFKPENMVVTRVRFTQCLYAQLVQQKFQPDKRSGWVLPSTSNPKFKEQDLGMKLAHGFEIVCARCKSSPSQTTTNGDTTSDVRWSRFLRSITNNGYFKGELEGSKLYQKLLNDAKKFFQSQVTPSEEDDSSVAREVLQLLSSVSDDVGPWKKQEKSLPPSDDDSWLELTPDSLEEMLRAAAGKGTSPDAMDLKKVADSMNAFVEKVSSVDGVEFPSSKKSPSKNKDEGEGDVEFDGTSFIHAMQKMFDFKDDEGSSSDMSEYDWEEDSDDDLGSPTKPPSTRPAVPARRPRAAPPKPPSRRQDPEIKAIMQAMDRELARTDIGKSFETEPPRPTPRTFQPPKRQNGKASKSSTGSSSTQRPTRPPPPRPPPPKPGQATPKPSAAKSKMADKDIDDEDDDFRPVNIDLNTVKNTLESFRAQQGLSGPASNILQSMGVGLPQDEDEDPMQ</sequence>
<dbReference type="EMBL" id="JACVVK020000684">
    <property type="protein sequence ID" value="KAK7456517.1"/>
    <property type="molecule type" value="Genomic_DNA"/>
</dbReference>
<feature type="compositionally biased region" description="Pro residues" evidence="1">
    <location>
        <begin position="613"/>
        <end position="625"/>
    </location>
</feature>
<evidence type="ECO:0000313" key="3">
    <source>
        <dbReference type="Proteomes" id="UP001519460"/>
    </source>
</evidence>
<dbReference type="PANTHER" id="PTHR13060">
    <property type="entry name" value="SGT1 PROTEIN HSGT1 SUPPRESSOR OF GCR2"/>
    <property type="match status" value="1"/>
</dbReference>
<organism evidence="2 3">
    <name type="scientific">Batillaria attramentaria</name>
    <dbReference type="NCBI Taxonomy" id="370345"/>
    <lineage>
        <taxon>Eukaryota</taxon>
        <taxon>Metazoa</taxon>
        <taxon>Spiralia</taxon>
        <taxon>Lophotrochozoa</taxon>
        <taxon>Mollusca</taxon>
        <taxon>Gastropoda</taxon>
        <taxon>Caenogastropoda</taxon>
        <taxon>Sorbeoconcha</taxon>
        <taxon>Cerithioidea</taxon>
        <taxon>Batillariidae</taxon>
        <taxon>Batillaria</taxon>
    </lineage>
</organism>
<dbReference type="Pfam" id="PF07093">
    <property type="entry name" value="SGT1"/>
    <property type="match status" value="1"/>
</dbReference>
<feature type="compositionally biased region" description="Low complexity" evidence="1">
    <location>
        <begin position="586"/>
        <end position="612"/>
    </location>
</feature>
<dbReference type="Proteomes" id="UP001519460">
    <property type="component" value="Unassembled WGS sequence"/>
</dbReference>
<gene>
    <name evidence="2" type="ORF">BaRGS_00039373</name>
</gene>
<evidence type="ECO:0000313" key="2">
    <source>
        <dbReference type="EMBL" id="KAK7456517.1"/>
    </source>
</evidence>
<keyword evidence="3" id="KW-1185">Reference proteome</keyword>
<dbReference type="InterPro" id="IPR010770">
    <property type="entry name" value="Ecd"/>
</dbReference>
<dbReference type="PANTHER" id="PTHR13060:SF0">
    <property type="entry name" value="PROTEIN ECDYSONELESS HOMOLOG"/>
    <property type="match status" value="1"/>
</dbReference>
<feature type="region of interest" description="Disordered" evidence="1">
    <location>
        <begin position="670"/>
        <end position="699"/>
    </location>
</feature>
<evidence type="ECO:0000256" key="1">
    <source>
        <dbReference type="SAM" id="MobiDB-lite"/>
    </source>
</evidence>
<reference evidence="2 3" key="1">
    <citation type="journal article" date="2023" name="Sci. Data">
        <title>Genome assembly of the Korean intertidal mud-creeper Batillaria attramentaria.</title>
        <authorList>
            <person name="Patra A.K."/>
            <person name="Ho P.T."/>
            <person name="Jun S."/>
            <person name="Lee S.J."/>
            <person name="Kim Y."/>
            <person name="Won Y.J."/>
        </authorList>
    </citation>
    <scope>NUCLEOTIDE SEQUENCE [LARGE SCALE GENOMIC DNA]</scope>
    <source>
        <strain evidence="2">Wonlab-2016</strain>
    </source>
</reference>
<dbReference type="AlphaFoldDB" id="A0ABD0J3J5"/>
<name>A0ABD0J3J5_9CAEN</name>